<organism evidence="2 3">
    <name type="scientific">Podospora didyma</name>
    <dbReference type="NCBI Taxonomy" id="330526"/>
    <lineage>
        <taxon>Eukaryota</taxon>
        <taxon>Fungi</taxon>
        <taxon>Dikarya</taxon>
        <taxon>Ascomycota</taxon>
        <taxon>Pezizomycotina</taxon>
        <taxon>Sordariomycetes</taxon>
        <taxon>Sordariomycetidae</taxon>
        <taxon>Sordariales</taxon>
        <taxon>Podosporaceae</taxon>
        <taxon>Podospora</taxon>
    </lineage>
</organism>
<feature type="compositionally biased region" description="Low complexity" evidence="1">
    <location>
        <begin position="118"/>
        <end position="128"/>
    </location>
</feature>
<reference evidence="2" key="1">
    <citation type="journal article" date="2023" name="Mol. Phylogenet. Evol.">
        <title>Genome-scale phylogeny and comparative genomics of the fungal order Sordariales.</title>
        <authorList>
            <person name="Hensen N."/>
            <person name="Bonometti L."/>
            <person name="Westerberg I."/>
            <person name="Brannstrom I.O."/>
            <person name="Guillou S."/>
            <person name="Cros-Aarteil S."/>
            <person name="Calhoun S."/>
            <person name="Haridas S."/>
            <person name="Kuo A."/>
            <person name="Mondo S."/>
            <person name="Pangilinan J."/>
            <person name="Riley R."/>
            <person name="LaButti K."/>
            <person name="Andreopoulos B."/>
            <person name="Lipzen A."/>
            <person name="Chen C."/>
            <person name="Yan M."/>
            <person name="Daum C."/>
            <person name="Ng V."/>
            <person name="Clum A."/>
            <person name="Steindorff A."/>
            <person name="Ohm R.A."/>
            <person name="Martin F."/>
            <person name="Silar P."/>
            <person name="Natvig D.O."/>
            <person name="Lalanne C."/>
            <person name="Gautier V."/>
            <person name="Ament-Velasquez S.L."/>
            <person name="Kruys A."/>
            <person name="Hutchinson M.I."/>
            <person name="Powell A.J."/>
            <person name="Barry K."/>
            <person name="Miller A.N."/>
            <person name="Grigoriev I.V."/>
            <person name="Debuchy R."/>
            <person name="Gladieux P."/>
            <person name="Hiltunen Thoren M."/>
            <person name="Johannesson H."/>
        </authorList>
    </citation>
    <scope>NUCLEOTIDE SEQUENCE</scope>
    <source>
        <strain evidence="2">CBS 232.78</strain>
    </source>
</reference>
<feature type="compositionally biased region" description="Basic and acidic residues" evidence="1">
    <location>
        <begin position="353"/>
        <end position="370"/>
    </location>
</feature>
<accession>A0AAE0N6T1</accession>
<comment type="caution">
    <text evidence="2">The sequence shown here is derived from an EMBL/GenBank/DDBJ whole genome shotgun (WGS) entry which is preliminary data.</text>
</comment>
<sequence length="380" mass="40748">MGQGTRPRAWTTPSSTPSTTRPLRLSRRTGTPITPEEEARHKAPLVVVEDEKEEEPKTPKPKTKPKTKPTPKNKTTPGATAKTQQGGTPKTATAKPAAPPPAGKPPAGMPAGKPPGAQPANTPVTPAKPAAPAPATPATKPPQPGAKTQQKTDSAAPKMDTTPARQPSPVSPLARKKNLATRTTAKPATGTTTNKVQETPKKDGGDKPPPQTAPEKKRLPIKTPRRGESLFRHVFSAQKATAKPPPPSQARRNAVAITNPRMASIPRPPPSPTSSSGRRRWLGPPLSNPRFGGVERLLPKKRTRPTSDDLFYGKLRQGFGPGFFPDLAEKNARKKAHKRRKVTDFDDVGINSESEKKDAKGAYEALDPHGRLQPYMGRFP</sequence>
<evidence type="ECO:0000313" key="2">
    <source>
        <dbReference type="EMBL" id="KAK3372253.1"/>
    </source>
</evidence>
<feature type="region of interest" description="Disordered" evidence="1">
    <location>
        <begin position="347"/>
        <end position="380"/>
    </location>
</feature>
<evidence type="ECO:0000313" key="3">
    <source>
        <dbReference type="Proteomes" id="UP001285441"/>
    </source>
</evidence>
<feature type="region of interest" description="Disordered" evidence="1">
    <location>
        <begin position="1"/>
        <end position="312"/>
    </location>
</feature>
<feature type="compositionally biased region" description="Pro residues" evidence="1">
    <location>
        <begin position="97"/>
        <end position="117"/>
    </location>
</feature>
<feature type="compositionally biased region" description="Low complexity" evidence="1">
    <location>
        <begin position="1"/>
        <end position="32"/>
    </location>
</feature>
<feature type="compositionally biased region" description="Basic residues" evidence="1">
    <location>
        <begin position="59"/>
        <end position="71"/>
    </location>
</feature>
<feature type="compositionally biased region" description="Pro residues" evidence="1">
    <location>
        <begin position="129"/>
        <end position="144"/>
    </location>
</feature>
<protein>
    <submittedName>
        <fullName evidence="2">Uncharacterized protein</fullName>
    </submittedName>
</protein>
<keyword evidence="3" id="KW-1185">Reference proteome</keyword>
<gene>
    <name evidence="2" type="ORF">B0H63DRAFT_290787</name>
</gene>
<evidence type="ECO:0000256" key="1">
    <source>
        <dbReference type="SAM" id="MobiDB-lite"/>
    </source>
</evidence>
<feature type="compositionally biased region" description="Low complexity" evidence="1">
    <location>
        <begin position="86"/>
        <end position="96"/>
    </location>
</feature>
<proteinExistence type="predicted"/>
<dbReference type="Proteomes" id="UP001285441">
    <property type="component" value="Unassembled WGS sequence"/>
</dbReference>
<reference evidence="2" key="2">
    <citation type="submission" date="2023-06" db="EMBL/GenBank/DDBJ databases">
        <authorList>
            <consortium name="Lawrence Berkeley National Laboratory"/>
            <person name="Haridas S."/>
            <person name="Hensen N."/>
            <person name="Bonometti L."/>
            <person name="Westerberg I."/>
            <person name="Brannstrom I.O."/>
            <person name="Guillou S."/>
            <person name="Cros-Aarteil S."/>
            <person name="Calhoun S."/>
            <person name="Kuo A."/>
            <person name="Mondo S."/>
            <person name="Pangilinan J."/>
            <person name="Riley R."/>
            <person name="LaButti K."/>
            <person name="Andreopoulos B."/>
            <person name="Lipzen A."/>
            <person name="Chen C."/>
            <person name="Yanf M."/>
            <person name="Daum C."/>
            <person name="Ng V."/>
            <person name="Clum A."/>
            <person name="Steindorff A."/>
            <person name="Ohm R."/>
            <person name="Martin F."/>
            <person name="Silar P."/>
            <person name="Natvig D."/>
            <person name="Lalanne C."/>
            <person name="Gautier V."/>
            <person name="Ament-velasquez S.L."/>
            <person name="Kruys A."/>
            <person name="Hutchinson M.I."/>
            <person name="Powell A.J."/>
            <person name="Barry K."/>
            <person name="Miller A.N."/>
            <person name="Grigoriev I.V."/>
            <person name="Debuchy R."/>
            <person name="Gladieux P."/>
            <person name="Thoren M.H."/>
            <person name="Johannesson H."/>
        </authorList>
    </citation>
    <scope>NUCLEOTIDE SEQUENCE</scope>
    <source>
        <strain evidence="2">CBS 232.78</strain>
    </source>
</reference>
<dbReference type="EMBL" id="JAULSW010000008">
    <property type="protein sequence ID" value="KAK3372253.1"/>
    <property type="molecule type" value="Genomic_DNA"/>
</dbReference>
<feature type="compositionally biased region" description="Low complexity" evidence="1">
    <location>
        <begin position="180"/>
        <end position="193"/>
    </location>
</feature>
<name>A0AAE0N6T1_9PEZI</name>
<dbReference type="AlphaFoldDB" id="A0AAE0N6T1"/>